<evidence type="ECO:0000313" key="1">
    <source>
        <dbReference type="EMBL" id="MBB3209892.1"/>
    </source>
</evidence>
<comment type="caution">
    <text evidence="1">The sequence shown here is derived from an EMBL/GenBank/DDBJ whole genome shotgun (WGS) entry which is preliminary data.</text>
</comment>
<proteinExistence type="predicted"/>
<dbReference type="Proteomes" id="UP000536179">
    <property type="component" value="Unassembled WGS sequence"/>
</dbReference>
<evidence type="ECO:0000313" key="2">
    <source>
        <dbReference type="Proteomes" id="UP000536179"/>
    </source>
</evidence>
<dbReference type="AlphaFoldDB" id="A0A7W5E4X8"/>
<name>A0A7W5E4X8_9BACT</name>
<reference evidence="1 2" key="1">
    <citation type="submission" date="2020-08" db="EMBL/GenBank/DDBJ databases">
        <title>Genomic Encyclopedia of Type Strains, Phase III (KMG-III): the genomes of soil and plant-associated and newly described type strains.</title>
        <authorList>
            <person name="Whitman W."/>
        </authorList>
    </citation>
    <scope>NUCLEOTIDE SEQUENCE [LARGE SCALE GENOMIC DNA]</scope>
    <source>
        <strain evidence="1 2">CECT 8075</strain>
    </source>
</reference>
<organism evidence="1 2">
    <name type="scientific">Aporhodopirellula rubra</name>
    <dbReference type="NCBI Taxonomy" id="980271"/>
    <lineage>
        <taxon>Bacteria</taxon>
        <taxon>Pseudomonadati</taxon>
        <taxon>Planctomycetota</taxon>
        <taxon>Planctomycetia</taxon>
        <taxon>Pirellulales</taxon>
        <taxon>Pirellulaceae</taxon>
        <taxon>Aporhodopirellula</taxon>
    </lineage>
</organism>
<dbReference type="RefSeq" id="WP_246421019.1">
    <property type="nucleotide sequence ID" value="NZ_JACHXU010000028.1"/>
</dbReference>
<keyword evidence="2" id="KW-1185">Reference proteome</keyword>
<dbReference type="Gene3D" id="2.20.25.10">
    <property type="match status" value="1"/>
</dbReference>
<gene>
    <name evidence="1" type="ORF">FHS27_005737</name>
</gene>
<dbReference type="EMBL" id="JACHXU010000028">
    <property type="protein sequence ID" value="MBB3209892.1"/>
    <property type="molecule type" value="Genomic_DNA"/>
</dbReference>
<accession>A0A7W5E4X8</accession>
<dbReference type="SUPFAM" id="SSF158997">
    <property type="entry name" value="Trm112p-like"/>
    <property type="match status" value="1"/>
</dbReference>
<protein>
    <submittedName>
        <fullName evidence="1">Uncharacterized protein YbaR (Trm112 family)</fullName>
    </submittedName>
</protein>
<sequence>MMITPDILPILRCPFGGDSLVLAEPELVERVNEAISAGAARDQLGTRVETPIDAGMVNSAKDRLYPVRENIATLIADSAIQIKDLR</sequence>